<dbReference type="AlphaFoldDB" id="A0A1M6LJ19"/>
<dbReference type="Proteomes" id="UP000189935">
    <property type="component" value="Chromosome I"/>
</dbReference>
<reference evidence="1" key="1">
    <citation type="submission" date="2016-11" db="EMBL/GenBank/DDBJ databases">
        <authorList>
            <person name="Jaros S."/>
            <person name="Januszkiewicz K."/>
            <person name="Wedrychowicz H."/>
        </authorList>
    </citation>
    <scope>NUCLEOTIDE SEQUENCE [LARGE SCALE GENOMIC DNA]</scope>
    <source>
        <strain evidence="1">GAS499</strain>
    </source>
</reference>
<gene>
    <name evidence="1" type="ORF">SAMN05444159_1290</name>
</gene>
<dbReference type="EMBL" id="LT670844">
    <property type="protein sequence ID" value="SHJ71170.1"/>
    <property type="molecule type" value="Genomic_DNA"/>
</dbReference>
<proteinExistence type="predicted"/>
<name>A0A1M6LJ19_9BRAD</name>
<sequence>MSAIDDIKFKIARLDLRPGDILVLKLKDRIPRDAVDSFRKTLRAVTGGHKCLVLENGADLAILTAAEIEARSAAPMSDEAAV</sequence>
<dbReference type="RefSeq" id="WP_079537428.1">
    <property type="nucleotide sequence ID" value="NZ_LT670844.1"/>
</dbReference>
<organism evidence="1">
    <name type="scientific">Bradyrhizobium lablabi</name>
    <dbReference type="NCBI Taxonomy" id="722472"/>
    <lineage>
        <taxon>Bacteria</taxon>
        <taxon>Pseudomonadati</taxon>
        <taxon>Pseudomonadota</taxon>
        <taxon>Alphaproteobacteria</taxon>
        <taxon>Hyphomicrobiales</taxon>
        <taxon>Nitrobacteraceae</taxon>
        <taxon>Bradyrhizobium</taxon>
    </lineage>
</organism>
<dbReference type="OrthoDB" id="9920957at2"/>
<evidence type="ECO:0000313" key="1">
    <source>
        <dbReference type="EMBL" id="SHJ71170.1"/>
    </source>
</evidence>
<protein>
    <submittedName>
        <fullName evidence="1">Uncharacterized protein</fullName>
    </submittedName>
</protein>
<accession>A0A1M6LJ19</accession>